<dbReference type="RefSeq" id="WP_090508181.1">
    <property type="nucleotide sequence ID" value="NZ_FNWL01000005.1"/>
</dbReference>
<reference evidence="3" key="1">
    <citation type="submission" date="2016-10" db="EMBL/GenBank/DDBJ databases">
        <authorList>
            <person name="Varghese N."/>
            <person name="Submissions S."/>
        </authorList>
    </citation>
    <scope>NUCLEOTIDE SEQUENCE [LARGE SCALE GENOMIC DNA]</scope>
    <source>
        <strain evidence="3">CGMCC 1.8981</strain>
    </source>
</reference>
<dbReference type="OrthoDB" id="79955at2157"/>
<dbReference type="InterPro" id="IPR001830">
    <property type="entry name" value="Glyco_trans_20"/>
</dbReference>
<feature type="compositionally biased region" description="Basic and acidic residues" evidence="1">
    <location>
        <begin position="18"/>
        <end position="28"/>
    </location>
</feature>
<dbReference type="PANTHER" id="PTHR10788">
    <property type="entry name" value="TREHALOSE-6-PHOSPHATE SYNTHASE"/>
    <property type="match status" value="1"/>
</dbReference>
<feature type="region of interest" description="Disordered" evidence="1">
    <location>
        <begin position="566"/>
        <end position="610"/>
    </location>
</feature>
<dbReference type="Gene3D" id="3.40.50.2000">
    <property type="entry name" value="Glycogen Phosphorylase B"/>
    <property type="match status" value="2"/>
</dbReference>
<gene>
    <name evidence="2" type="ORF">SAMN04487967_3437</name>
</gene>
<accession>A0A1H6G7L4</accession>
<keyword evidence="3" id="KW-1185">Reference proteome</keyword>
<feature type="compositionally biased region" description="Acidic residues" evidence="1">
    <location>
        <begin position="70"/>
        <end position="88"/>
    </location>
</feature>
<dbReference type="Proteomes" id="UP000199112">
    <property type="component" value="Unassembled WGS sequence"/>
</dbReference>
<dbReference type="CDD" id="cd03788">
    <property type="entry name" value="GT20_TPS"/>
    <property type="match status" value="1"/>
</dbReference>
<dbReference type="GO" id="GO:0003825">
    <property type="term" value="F:alpha,alpha-trehalose-phosphate synthase (UDP-forming) activity"/>
    <property type="evidence" value="ECO:0007669"/>
    <property type="project" value="TreeGrafter"/>
</dbReference>
<organism evidence="2 3">
    <name type="scientific">Natronorubrum sediminis</name>
    <dbReference type="NCBI Taxonomy" id="640943"/>
    <lineage>
        <taxon>Archaea</taxon>
        <taxon>Methanobacteriati</taxon>
        <taxon>Methanobacteriota</taxon>
        <taxon>Stenosarchaea group</taxon>
        <taxon>Halobacteria</taxon>
        <taxon>Halobacteriales</taxon>
        <taxon>Natrialbaceae</taxon>
        <taxon>Natronorubrum</taxon>
    </lineage>
</organism>
<dbReference type="GO" id="GO:0005992">
    <property type="term" value="P:trehalose biosynthetic process"/>
    <property type="evidence" value="ECO:0007669"/>
    <property type="project" value="InterPro"/>
</dbReference>
<feature type="region of interest" description="Disordered" evidence="1">
    <location>
        <begin position="1"/>
        <end position="128"/>
    </location>
</feature>
<protein>
    <submittedName>
        <fullName evidence="2">Trehalose 6-phosphate synthase</fullName>
    </submittedName>
</protein>
<proteinExistence type="predicted"/>
<dbReference type="PANTHER" id="PTHR10788:SF106">
    <property type="entry name" value="BCDNA.GH08860"/>
    <property type="match status" value="1"/>
</dbReference>
<dbReference type="Pfam" id="PF00982">
    <property type="entry name" value="Glyco_transf_20"/>
    <property type="match status" value="1"/>
</dbReference>
<evidence type="ECO:0000313" key="3">
    <source>
        <dbReference type="Proteomes" id="UP000199112"/>
    </source>
</evidence>
<dbReference type="AlphaFoldDB" id="A0A1H6G7L4"/>
<evidence type="ECO:0000256" key="1">
    <source>
        <dbReference type="SAM" id="MobiDB-lite"/>
    </source>
</evidence>
<evidence type="ECO:0000313" key="2">
    <source>
        <dbReference type="EMBL" id="SEH17875.1"/>
    </source>
</evidence>
<dbReference type="EMBL" id="FNWL01000005">
    <property type="protein sequence ID" value="SEH17875.1"/>
    <property type="molecule type" value="Genomic_DNA"/>
</dbReference>
<dbReference type="SUPFAM" id="SSF53756">
    <property type="entry name" value="UDP-Glycosyltransferase/glycogen phosphorylase"/>
    <property type="match status" value="1"/>
</dbReference>
<sequence length="610" mass="67354">MRFTDERSPSTKPTSGQHRSDGERRSTDETGATNATRDEDVPSSTDDESVCPDSLIVVSNRQPYRHEFETDADEANVDTSETDAEEANADTSAADADTTENKTNTESGPAHSPIEVDEPTGGLTAGLDPVLQNAEGTWIAWGDGGADFEVADDDHCVSVPPDDESYTLRRIDLSSEAVESYYYGFSNRVLWPLCHGFTDLIDNRSSDFEWYRSVNERFADAVGEHASGESVVWLQDYHFALAPRMIRESTPSSTTVAQFWHIPWPSASTFRACPNGRQLLEGLLGNDLLGFHVDRYAEQFLACAERYVPDAEVDRSRGTVHYAGHTTRVVATPMGVDAESYGEAAQSVSASDLTTVLDRYDIPNENYIALGVDRLDYSKGIPERLAAIERFLEENPSWHGEFTFVQSASLSRTDIPAYERHNEGVREEVSRINERFGTDEWQPIVYTEDYLSTTDLCALYRRADLLVVSSIVDGMNLVAQEYVAASVDCDGSLLLSDQTGAHETLGSQALTIDPTDPDDVVEALERAVSMVPQERRRRMSALRDQVFGTDLEWWMDAQFGWMSRIHADGASPPADSKDDSPPSDSGGDADSESTSESDSSTDLSEYTYTA</sequence>
<name>A0A1H6G7L4_9EURY</name>